<gene>
    <name evidence="4" type="ORF">ATO7_15932</name>
</gene>
<dbReference type="Proteomes" id="UP000192342">
    <property type="component" value="Unassembled WGS sequence"/>
</dbReference>
<sequence>MLTAQRIDWATHGNACLAVRRQVFVQEQGIAPAVEFDGRDPDCIHVLAQHHDQAIGTARMLPDAHIGRVAVLAPWRGHGVGRLLMAALTEEARLRGESAVHLASQESAIDFYRRLGFVAHGDMYLEAGIPHLDMTLTL</sequence>
<name>A0A1Y1SAB8_9GAMM</name>
<keyword evidence="5" id="KW-1185">Reference proteome</keyword>
<protein>
    <submittedName>
        <fullName evidence="4">N-acetyltransferase GCN5</fullName>
    </submittedName>
</protein>
<dbReference type="OrthoDB" id="9796171at2"/>
<organism evidence="4 5">
    <name type="scientific">Oceanococcus atlanticus</name>
    <dbReference type="NCBI Taxonomy" id="1317117"/>
    <lineage>
        <taxon>Bacteria</taxon>
        <taxon>Pseudomonadati</taxon>
        <taxon>Pseudomonadota</taxon>
        <taxon>Gammaproteobacteria</taxon>
        <taxon>Chromatiales</taxon>
        <taxon>Oceanococcaceae</taxon>
        <taxon>Oceanococcus</taxon>
    </lineage>
</organism>
<dbReference type="EMBL" id="AQQV01000005">
    <property type="protein sequence ID" value="ORE85288.1"/>
    <property type="molecule type" value="Genomic_DNA"/>
</dbReference>
<dbReference type="SUPFAM" id="SSF55729">
    <property type="entry name" value="Acyl-CoA N-acyltransferases (Nat)"/>
    <property type="match status" value="1"/>
</dbReference>
<evidence type="ECO:0000256" key="2">
    <source>
        <dbReference type="ARBA" id="ARBA00023315"/>
    </source>
</evidence>
<evidence type="ECO:0000313" key="5">
    <source>
        <dbReference type="Proteomes" id="UP000192342"/>
    </source>
</evidence>
<dbReference type="PROSITE" id="PS51186">
    <property type="entry name" value="GNAT"/>
    <property type="match status" value="1"/>
</dbReference>
<accession>A0A1Y1SAB8</accession>
<dbReference type="AlphaFoldDB" id="A0A1Y1SAB8"/>
<reference evidence="4 5" key="1">
    <citation type="submission" date="2013-04" db="EMBL/GenBank/DDBJ databases">
        <title>Oceanococcus atlanticus 22II-S10r2 Genome Sequencing.</title>
        <authorList>
            <person name="Lai Q."/>
            <person name="Li G."/>
            <person name="Shao Z."/>
        </authorList>
    </citation>
    <scope>NUCLEOTIDE SEQUENCE [LARGE SCALE GENOMIC DNA]</scope>
    <source>
        <strain evidence="4 5">22II-S10r2</strain>
    </source>
</reference>
<evidence type="ECO:0000256" key="1">
    <source>
        <dbReference type="ARBA" id="ARBA00022679"/>
    </source>
</evidence>
<dbReference type="InterPro" id="IPR000182">
    <property type="entry name" value="GNAT_dom"/>
</dbReference>
<keyword evidence="2" id="KW-0012">Acyltransferase</keyword>
<comment type="caution">
    <text evidence="4">The sequence shown here is derived from an EMBL/GenBank/DDBJ whole genome shotgun (WGS) entry which is preliminary data.</text>
</comment>
<dbReference type="InterPro" id="IPR050832">
    <property type="entry name" value="Bact_Acetyltransf"/>
</dbReference>
<feature type="domain" description="N-acetyltransferase" evidence="3">
    <location>
        <begin position="2"/>
        <end position="138"/>
    </location>
</feature>
<evidence type="ECO:0000313" key="4">
    <source>
        <dbReference type="EMBL" id="ORE85288.1"/>
    </source>
</evidence>
<dbReference type="CDD" id="cd04301">
    <property type="entry name" value="NAT_SF"/>
    <property type="match status" value="1"/>
</dbReference>
<dbReference type="Gene3D" id="3.40.630.30">
    <property type="match status" value="1"/>
</dbReference>
<dbReference type="STRING" id="1317117.ATO7_15932"/>
<dbReference type="PANTHER" id="PTHR43877">
    <property type="entry name" value="AMINOALKYLPHOSPHONATE N-ACETYLTRANSFERASE-RELATED-RELATED"/>
    <property type="match status" value="1"/>
</dbReference>
<proteinExistence type="predicted"/>
<keyword evidence="1 4" id="KW-0808">Transferase</keyword>
<dbReference type="GO" id="GO:0016747">
    <property type="term" value="F:acyltransferase activity, transferring groups other than amino-acyl groups"/>
    <property type="evidence" value="ECO:0007669"/>
    <property type="project" value="InterPro"/>
</dbReference>
<evidence type="ECO:0000259" key="3">
    <source>
        <dbReference type="PROSITE" id="PS51186"/>
    </source>
</evidence>
<dbReference type="RefSeq" id="WP_083563431.1">
    <property type="nucleotide sequence ID" value="NZ_AQQV01000005.1"/>
</dbReference>
<dbReference type="InterPro" id="IPR016181">
    <property type="entry name" value="Acyl_CoA_acyltransferase"/>
</dbReference>
<dbReference type="Pfam" id="PF13673">
    <property type="entry name" value="Acetyltransf_10"/>
    <property type="match status" value="1"/>
</dbReference>